<dbReference type="GO" id="GO:0010181">
    <property type="term" value="F:FMN binding"/>
    <property type="evidence" value="ECO:0007669"/>
    <property type="project" value="InterPro"/>
</dbReference>
<evidence type="ECO:0000256" key="7">
    <source>
        <dbReference type="ARBA" id="ARBA00023002"/>
    </source>
</evidence>
<comment type="pathway">
    <text evidence="2">Cofactor metabolism; pyridoxal 5'-phosphate salvage; pyridoxal 5'-phosphate from pyridoxamine 5'-phosphate: step 1/1.</text>
</comment>
<dbReference type="AlphaFoldDB" id="A0A438FZF0"/>
<dbReference type="GO" id="GO:0008615">
    <property type="term" value="P:pyridoxine biosynthetic process"/>
    <property type="evidence" value="ECO:0007669"/>
    <property type="project" value="InterPro"/>
</dbReference>
<protein>
    <recommendedName>
        <fullName evidence="4">pyridoxal 5'-phosphate synthase</fullName>
        <ecNumber evidence="4">1.4.3.5</ecNumber>
    </recommendedName>
</protein>
<reference evidence="10 11" key="1">
    <citation type="journal article" date="2018" name="PLoS Genet.">
        <title>Population sequencing reveals clonal diversity and ancestral inbreeding in the grapevine cultivar Chardonnay.</title>
        <authorList>
            <person name="Roach M.J."/>
            <person name="Johnson D.L."/>
            <person name="Bohlmann J."/>
            <person name="van Vuuren H.J."/>
            <person name="Jones S.J."/>
            <person name="Pretorius I.S."/>
            <person name="Schmidt S.A."/>
            <person name="Borneman A.R."/>
        </authorList>
    </citation>
    <scope>NUCLEOTIDE SEQUENCE [LARGE SCALE GENOMIC DNA]</scope>
    <source>
        <strain evidence="11">cv. Chardonnay</strain>
        <tissue evidence="10">Leaf</tissue>
    </source>
</reference>
<evidence type="ECO:0000256" key="6">
    <source>
        <dbReference type="ARBA" id="ARBA00022643"/>
    </source>
</evidence>
<evidence type="ECO:0000256" key="1">
    <source>
        <dbReference type="ARBA" id="ARBA00001917"/>
    </source>
</evidence>
<dbReference type="InterPro" id="IPR012349">
    <property type="entry name" value="Split_barrel_FMN-bd"/>
</dbReference>
<evidence type="ECO:0000259" key="9">
    <source>
        <dbReference type="Pfam" id="PF10590"/>
    </source>
</evidence>
<dbReference type="PROSITE" id="PS01064">
    <property type="entry name" value="PYRIDOX_OXIDASE"/>
    <property type="match status" value="1"/>
</dbReference>
<keyword evidence="5" id="KW-0285">Flavoprotein</keyword>
<dbReference type="Pfam" id="PF10590">
    <property type="entry name" value="PNP_phzG_C"/>
    <property type="match status" value="1"/>
</dbReference>
<evidence type="ECO:0000313" key="10">
    <source>
        <dbReference type="EMBL" id="RVW65346.1"/>
    </source>
</evidence>
<dbReference type="GO" id="GO:0004733">
    <property type="term" value="F:pyridoxamine phosphate oxidase activity"/>
    <property type="evidence" value="ECO:0007669"/>
    <property type="project" value="UniProtKB-EC"/>
</dbReference>
<keyword evidence="7" id="KW-0560">Oxidoreductase</keyword>
<dbReference type="NCBIfam" id="NF004231">
    <property type="entry name" value="PRK05679.1"/>
    <property type="match status" value="1"/>
</dbReference>
<dbReference type="EC" id="1.4.3.5" evidence="4"/>
<accession>A0A438FZF0</accession>
<evidence type="ECO:0000256" key="5">
    <source>
        <dbReference type="ARBA" id="ARBA00022630"/>
    </source>
</evidence>
<name>A0A438FZF0_VITVI</name>
<evidence type="ECO:0000256" key="3">
    <source>
        <dbReference type="ARBA" id="ARBA00005037"/>
    </source>
</evidence>
<keyword evidence="6" id="KW-0288">FMN</keyword>
<dbReference type="Gene3D" id="2.30.110.10">
    <property type="entry name" value="Electron Transport, Fmn-binding Protein, Chain A"/>
    <property type="match status" value="1"/>
</dbReference>
<dbReference type="EMBL" id="QGNW01000689">
    <property type="protein sequence ID" value="RVW65346.1"/>
    <property type="molecule type" value="Genomic_DNA"/>
</dbReference>
<dbReference type="InterPro" id="IPR000659">
    <property type="entry name" value="Pyridox_Oxase"/>
</dbReference>
<dbReference type="InterPro" id="IPR019740">
    <property type="entry name" value="Pyridox_Oxase_CS"/>
</dbReference>
<comment type="caution">
    <text evidence="10">The sequence shown here is derived from an EMBL/GenBank/DDBJ whole genome shotgun (WGS) entry which is preliminary data.</text>
</comment>
<dbReference type="Proteomes" id="UP000288805">
    <property type="component" value="Unassembled WGS sequence"/>
</dbReference>
<proteinExistence type="predicted"/>
<evidence type="ECO:0000256" key="4">
    <source>
        <dbReference type="ARBA" id="ARBA00012801"/>
    </source>
</evidence>
<evidence type="ECO:0000259" key="8">
    <source>
        <dbReference type="Pfam" id="PF01243"/>
    </source>
</evidence>
<feature type="domain" description="Pyridoxine 5'-phosphate oxidase dimerisation C-terminal" evidence="9">
    <location>
        <begin position="127"/>
        <end position="171"/>
    </location>
</feature>
<dbReference type="InterPro" id="IPR011576">
    <property type="entry name" value="Pyridox_Oxase_N"/>
</dbReference>
<dbReference type="PANTHER" id="PTHR10851:SF0">
    <property type="entry name" value="PYRIDOXINE-5'-PHOSPHATE OXIDASE"/>
    <property type="match status" value="1"/>
</dbReference>
<dbReference type="UniPathway" id="UPA01068">
    <property type="reaction ID" value="UER00304"/>
</dbReference>
<dbReference type="Pfam" id="PF01243">
    <property type="entry name" value="PNPOx_N"/>
    <property type="match status" value="1"/>
</dbReference>
<comment type="pathway">
    <text evidence="3">Cofactor metabolism; pyridoxal 5'-phosphate salvage; pyridoxal 5'-phosphate from pyridoxine 5'-phosphate: step 1/1.</text>
</comment>
<comment type="cofactor">
    <cofactor evidence="1">
        <name>FMN</name>
        <dbReference type="ChEBI" id="CHEBI:58210"/>
    </cofactor>
</comment>
<feature type="domain" description="Pyridoxamine 5'-phosphate oxidase N-terminal" evidence="8">
    <location>
        <begin position="55"/>
        <end position="113"/>
    </location>
</feature>
<sequence>MEFHALGSHLFVVVHEVGFLWSVMQRKVSPSVKESQGSRFSLNKLKGLEWYHSLWSRHEVRIEGPVQKVSELESEQYFHSRPRGSQIGAIVSKQSTIVPGRHVLHQEYKELENKFSDGSMIPKPKYWGGYRLKPELFEFWQGQQSRLHDRLQYSPEEINGKRVWRIDRLAP</sequence>
<organism evidence="10 11">
    <name type="scientific">Vitis vinifera</name>
    <name type="common">Grape</name>
    <dbReference type="NCBI Taxonomy" id="29760"/>
    <lineage>
        <taxon>Eukaryota</taxon>
        <taxon>Viridiplantae</taxon>
        <taxon>Streptophyta</taxon>
        <taxon>Embryophyta</taxon>
        <taxon>Tracheophyta</taxon>
        <taxon>Spermatophyta</taxon>
        <taxon>Magnoliopsida</taxon>
        <taxon>eudicotyledons</taxon>
        <taxon>Gunneridae</taxon>
        <taxon>Pentapetalae</taxon>
        <taxon>rosids</taxon>
        <taxon>Vitales</taxon>
        <taxon>Vitaceae</taxon>
        <taxon>Viteae</taxon>
        <taxon>Vitis</taxon>
    </lineage>
</organism>
<dbReference type="PANTHER" id="PTHR10851">
    <property type="entry name" value="PYRIDOXINE-5-PHOSPHATE OXIDASE"/>
    <property type="match status" value="1"/>
</dbReference>
<evidence type="ECO:0000256" key="2">
    <source>
        <dbReference type="ARBA" id="ARBA00004738"/>
    </source>
</evidence>
<evidence type="ECO:0000313" key="11">
    <source>
        <dbReference type="Proteomes" id="UP000288805"/>
    </source>
</evidence>
<gene>
    <name evidence="10" type="primary">PPOX1_1</name>
    <name evidence="10" type="ORF">CK203_058112</name>
</gene>
<dbReference type="InterPro" id="IPR019576">
    <property type="entry name" value="Pyridoxamine_oxidase_dimer_C"/>
</dbReference>
<dbReference type="SUPFAM" id="SSF50475">
    <property type="entry name" value="FMN-binding split barrel"/>
    <property type="match status" value="1"/>
</dbReference>